<organism evidence="1 2">
    <name type="scientific">Panagrolaimus sp. ES5</name>
    <dbReference type="NCBI Taxonomy" id="591445"/>
    <lineage>
        <taxon>Eukaryota</taxon>
        <taxon>Metazoa</taxon>
        <taxon>Ecdysozoa</taxon>
        <taxon>Nematoda</taxon>
        <taxon>Chromadorea</taxon>
        <taxon>Rhabditida</taxon>
        <taxon>Tylenchina</taxon>
        <taxon>Panagrolaimomorpha</taxon>
        <taxon>Panagrolaimoidea</taxon>
        <taxon>Panagrolaimidae</taxon>
        <taxon>Panagrolaimus</taxon>
    </lineage>
</organism>
<dbReference type="Proteomes" id="UP000887579">
    <property type="component" value="Unplaced"/>
</dbReference>
<sequence>MDSSDSDATSSTSSVSSSTENSSLIFPSKAEFLKTYRRQAFSLPDSIMHYMAMNPSSTEVYQKLVQSCKYFFVKNPILVVSGLRYRSNGWETFSNGEWKDIDLSNISSKLWITDRFFVYPNNDNNIASSIVPKIYQCNVKKVVLWDQILSYDEFMVLAPAVEHLDFLRVSVKYVDCTIVPLEKLVEQLSKAKQIDYFFSSDTEMITSKTFKELLKIPHFATLDFFYLYEIPEVFDIESFYVHLKKNMRTKIILHFCDTMSEEYKIRLEAIIDEIIEAKNREYKIPYITFEELDEEKERKLYDLYHQE</sequence>
<evidence type="ECO:0000313" key="1">
    <source>
        <dbReference type="Proteomes" id="UP000887579"/>
    </source>
</evidence>
<reference evidence="2" key="1">
    <citation type="submission" date="2022-11" db="UniProtKB">
        <authorList>
            <consortium name="WormBaseParasite"/>
        </authorList>
    </citation>
    <scope>IDENTIFICATION</scope>
</reference>
<dbReference type="WBParaSite" id="ES5_v2.g16645.t1">
    <property type="protein sequence ID" value="ES5_v2.g16645.t1"/>
    <property type="gene ID" value="ES5_v2.g16645"/>
</dbReference>
<evidence type="ECO:0000313" key="2">
    <source>
        <dbReference type="WBParaSite" id="ES5_v2.g16645.t1"/>
    </source>
</evidence>
<protein>
    <submittedName>
        <fullName evidence="2">Uncharacterized protein</fullName>
    </submittedName>
</protein>
<accession>A0AC34FIE2</accession>
<proteinExistence type="predicted"/>
<name>A0AC34FIE2_9BILA</name>